<dbReference type="GO" id="GO:0046872">
    <property type="term" value="F:metal ion binding"/>
    <property type="evidence" value="ECO:0007669"/>
    <property type="project" value="UniProtKB-KW"/>
</dbReference>
<dbReference type="OrthoDB" id="5197601at2"/>
<dbReference type="PANTHER" id="PTHR11820">
    <property type="entry name" value="ACYLPYRUVASE"/>
    <property type="match status" value="1"/>
</dbReference>
<evidence type="ECO:0000256" key="1">
    <source>
        <dbReference type="ARBA" id="ARBA00022723"/>
    </source>
</evidence>
<dbReference type="Proteomes" id="UP000244162">
    <property type="component" value="Unassembled WGS sequence"/>
</dbReference>
<feature type="domain" description="Fumarylacetoacetase-like C-terminal" evidence="2">
    <location>
        <begin position="29"/>
        <end position="227"/>
    </location>
</feature>
<evidence type="ECO:0000313" key="4">
    <source>
        <dbReference type="Proteomes" id="UP000244162"/>
    </source>
</evidence>
<dbReference type="RefSeq" id="WP_107966489.1">
    <property type="nucleotide sequence ID" value="NZ_NWBU01000004.1"/>
</dbReference>
<name>A0A2T5G283_9SPHN</name>
<comment type="caution">
    <text evidence="3">The sequence shown here is derived from an EMBL/GenBank/DDBJ whole genome shotgun (WGS) entry which is preliminary data.</text>
</comment>
<organism evidence="3 4">
    <name type="scientific">Sphingomonas oleivorans</name>
    <dbReference type="NCBI Taxonomy" id="1735121"/>
    <lineage>
        <taxon>Bacteria</taxon>
        <taxon>Pseudomonadati</taxon>
        <taxon>Pseudomonadota</taxon>
        <taxon>Alphaproteobacteria</taxon>
        <taxon>Sphingomonadales</taxon>
        <taxon>Sphingomonadaceae</taxon>
        <taxon>Sphingomonas</taxon>
    </lineage>
</organism>
<dbReference type="Gene3D" id="3.90.850.10">
    <property type="entry name" value="Fumarylacetoacetase-like, C-terminal domain"/>
    <property type="match status" value="1"/>
</dbReference>
<keyword evidence="3" id="KW-0378">Hydrolase</keyword>
<proteinExistence type="predicted"/>
<evidence type="ECO:0000259" key="2">
    <source>
        <dbReference type="Pfam" id="PF01557"/>
    </source>
</evidence>
<gene>
    <name evidence="3" type="ORF">CLG96_03825</name>
</gene>
<dbReference type="SUPFAM" id="SSF56529">
    <property type="entry name" value="FAH"/>
    <property type="match status" value="1"/>
</dbReference>
<dbReference type="Pfam" id="PF01557">
    <property type="entry name" value="FAA_hydrolase"/>
    <property type="match status" value="1"/>
</dbReference>
<dbReference type="InterPro" id="IPR036663">
    <property type="entry name" value="Fumarylacetoacetase_C_sf"/>
</dbReference>
<sequence>MGEPYVIEPPAQPAVPVAGTDATFPVRRIWCIGQNYADHAREMGHDPDREPPFFFAKPADAIVPCGGTLPFPPATDNLHHEVEMVVAIGRGGADISAESALAHVYGYAIGLDMTRRDLQAEAKKAGRPWALAKGFDQSCPIGAIHPAETIGHPTAGKIELLVNGAVRQAGDLGQMIWRVPEAIAYLSRFVVLAPGDLIMTGTPAGVGRVLPGDMLLGRCEGLGTIEVRYAA</sequence>
<accession>A0A2T5G283</accession>
<dbReference type="EMBL" id="NWBU01000004">
    <property type="protein sequence ID" value="PTQ13255.1"/>
    <property type="molecule type" value="Genomic_DNA"/>
</dbReference>
<dbReference type="InterPro" id="IPR011234">
    <property type="entry name" value="Fumarylacetoacetase-like_C"/>
</dbReference>
<dbReference type="AlphaFoldDB" id="A0A2T5G283"/>
<evidence type="ECO:0000313" key="3">
    <source>
        <dbReference type="EMBL" id="PTQ13255.1"/>
    </source>
</evidence>
<keyword evidence="1" id="KW-0479">Metal-binding</keyword>
<reference evidence="3 4" key="1">
    <citation type="submission" date="2017-09" db="EMBL/GenBank/DDBJ databases">
        <title>Sphingomonas panjinensis sp.nov., isolated from oil-contaminated soil.</title>
        <authorList>
            <person name="Wang L."/>
            <person name="Chen L."/>
        </authorList>
    </citation>
    <scope>NUCLEOTIDE SEQUENCE [LARGE SCALE GENOMIC DNA]</scope>
    <source>
        <strain evidence="3 4">FW-11</strain>
    </source>
</reference>
<dbReference type="PANTHER" id="PTHR11820:SF90">
    <property type="entry name" value="FLUTATHIONE S-TRANSFERASE"/>
    <property type="match status" value="1"/>
</dbReference>
<keyword evidence="4" id="KW-1185">Reference proteome</keyword>
<dbReference type="GO" id="GO:0018773">
    <property type="term" value="F:acetylpyruvate hydrolase activity"/>
    <property type="evidence" value="ECO:0007669"/>
    <property type="project" value="TreeGrafter"/>
</dbReference>
<protein>
    <submittedName>
        <fullName evidence="3">Fumarylacetoacetate hydrolase</fullName>
    </submittedName>
</protein>